<reference evidence="2 3" key="1">
    <citation type="journal article" date="2015" name="Nature">
        <title>rRNA introns, odd ribosomes, and small enigmatic genomes across a large radiation of phyla.</title>
        <authorList>
            <person name="Brown C.T."/>
            <person name="Hug L.A."/>
            <person name="Thomas B.C."/>
            <person name="Sharon I."/>
            <person name="Castelle C.J."/>
            <person name="Singh A."/>
            <person name="Wilkins M.J."/>
            <person name="Williams K.H."/>
            <person name="Banfield J.F."/>
        </authorList>
    </citation>
    <scope>NUCLEOTIDE SEQUENCE [LARGE SCALE GENOMIC DNA]</scope>
</reference>
<dbReference type="Proteomes" id="UP000034617">
    <property type="component" value="Unassembled WGS sequence"/>
</dbReference>
<evidence type="ECO:0000313" key="3">
    <source>
        <dbReference type="Proteomes" id="UP000034617"/>
    </source>
</evidence>
<dbReference type="EMBL" id="LCHM01000065">
    <property type="protein sequence ID" value="KKT34805.1"/>
    <property type="molecule type" value="Genomic_DNA"/>
</dbReference>
<feature type="domain" description="K1 capsule-specific polysaccharide lyase C-terminal" evidence="1">
    <location>
        <begin position="13"/>
        <end position="83"/>
    </location>
</feature>
<dbReference type="InterPro" id="IPR056204">
    <property type="entry name" value="K1-lyase_C"/>
</dbReference>
<dbReference type="AlphaFoldDB" id="A0A0G1GJR6"/>
<dbReference type="Pfam" id="PF24146">
    <property type="entry name" value="K1-lyase_C"/>
    <property type="match status" value="1"/>
</dbReference>
<organism evidence="2 3">
    <name type="scientific">Candidatus Gottesmanbacteria bacterium GW2011_GWB1_44_11c</name>
    <dbReference type="NCBI Taxonomy" id="1618447"/>
    <lineage>
        <taxon>Bacteria</taxon>
        <taxon>Candidatus Gottesmaniibacteriota</taxon>
    </lineage>
</organism>
<name>A0A0G1GJR6_9BACT</name>
<gene>
    <name evidence="2" type="ORF">UW22_C0065G0002</name>
</gene>
<sequence length="84" mass="9120">MTHQSGEIATSSATIGTAIIPIGSTEVSIATTQVTNTSLIYVTPQSSTNNQVLYVKKKEENEGFTVAIDNASSQDIRFNWWIVN</sequence>
<evidence type="ECO:0000259" key="1">
    <source>
        <dbReference type="Pfam" id="PF24146"/>
    </source>
</evidence>
<accession>A0A0G1GJR6</accession>
<protein>
    <recommendedName>
        <fullName evidence="1">K1 capsule-specific polysaccharide lyase C-terminal domain-containing protein</fullName>
    </recommendedName>
</protein>
<evidence type="ECO:0000313" key="2">
    <source>
        <dbReference type="EMBL" id="KKT34805.1"/>
    </source>
</evidence>
<proteinExistence type="predicted"/>
<comment type="caution">
    <text evidence="2">The sequence shown here is derived from an EMBL/GenBank/DDBJ whole genome shotgun (WGS) entry which is preliminary data.</text>
</comment>